<dbReference type="RefSeq" id="WP_149266081.1">
    <property type="nucleotide sequence ID" value="NZ_VFJB01000004.1"/>
</dbReference>
<dbReference type="InterPro" id="IPR026881">
    <property type="entry name" value="WYL_dom"/>
</dbReference>
<dbReference type="PROSITE" id="PS52050">
    <property type="entry name" value="WYL"/>
    <property type="match status" value="1"/>
</dbReference>
<name>A0A5A8F317_9BACT</name>
<dbReference type="AlphaFoldDB" id="A0A5A8F317"/>
<dbReference type="InterPro" id="IPR027417">
    <property type="entry name" value="P-loop_NTPase"/>
</dbReference>
<organism evidence="3 4">
    <name type="scientific">Deferribacter autotrophicus</name>
    <dbReference type="NCBI Taxonomy" id="500465"/>
    <lineage>
        <taxon>Bacteria</taxon>
        <taxon>Pseudomonadati</taxon>
        <taxon>Deferribacterota</taxon>
        <taxon>Deferribacteres</taxon>
        <taxon>Deferribacterales</taxon>
        <taxon>Deferribacteraceae</taxon>
        <taxon>Deferribacter</taxon>
    </lineage>
</organism>
<sequence length="514" mass="59848">MSLDFNEDFKKAYELATNSAKSLFITGKAGTGKSTFLRYLIDTYKNNFVVLAPTGVAALNVKGQTIHSFFNFQPNISPHNVNNVWVENPEIYRSIETIIVDEISMVRADLLDCMDIFLRRFKDKDRPFGGTKMIFIGDLYQLPPVLTSSSKEAFLKEYESPYFFDAKVFKKLDLEFIEFTKIYRQKDDYFVEILNKVRNNTITEDDLAILNKRVNPYFKDDDGYIYLTSTNDLAEKINNEKLKKLKGKNYQFEGIINGSFTEENLPTAKLLTLKKGAQVMLLNNDSDGRWVNGSIGYIVNVFEDDELIEVELLNGNRVMVEPFRWNMYQYYYDKDENKIKTQITGSFIQFPIKLAYAITIHKSQGKTFDKVIIDLSRGIFSPGQLYVALSRCTSLEGIVLKKPIKKGHVMLDKKVINFMTSFQYQLSEKKYPLEEKRKFLEKMITKKQPIEIVYLKTKDEKSKRVVTPLSVGEMKYSSKKFLGLRAFCHLRKDERVFRVDRILEIKEETYKNFD</sequence>
<accession>A0A5A8F317</accession>
<dbReference type="Pfam" id="PF13280">
    <property type="entry name" value="WYL"/>
    <property type="match status" value="1"/>
</dbReference>
<proteinExistence type="predicted"/>
<evidence type="ECO:0000259" key="2">
    <source>
        <dbReference type="Pfam" id="PF13280"/>
    </source>
</evidence>
<keyword evidence="4" id="KW-1185">Reference proteome</keyword>
<dbReference type="Pfam" id="PF05970">
    <property type="entry name" value="PIF1"/>
    <property type="match status" value="1"/>
</dbReference>
<dbReference type="EMBL" id="VFJB01000004">
    <property type="protein sequence ID" value="KAA0258525.1"/>
    <property type="molecule type" value="Genomic_DNA"/>
</dbReference>
<dbReference type="PANTHER" id="PTHR47642">
    <property type="entry name" value="ATP-DEPENDENT DNA HELICASE"/>
    <property type="match status" value="1"/>
</dbReference>
<dbReference type="GO" id="GO:0000723">
    <property type="term" value="P:telomere maintenance"/>
    <property type="evidence" value="ECO:0007669"/>
    <property type="project" value="InterPro"/>
</dbReference>
<dbReference type="FunFam" id="3.40.50.300:FF:001498">
    <property type="entry name" value="ATP-dependent DNA helicase"/>
    <property type="match status" value="1"/>
</dbReference>
<dbReference type="OrthoDB" id="9763659at2"/>
<comment type="caution">
    <text evidence="3">The sequence shown here is derived from an EMBL/GenBank/DDBJ whole genome shotgun (WGS) entry which is preliminary data.</text>
</comment>
<dbReference type="Gene3D" id="3.40.50.300">
    <property type="entry name" value="P-loop containing nucleotide triphosphate hydrolases"/>
    <property type="match status" value="2"/>
</dbReference>
<dbReference type="GO" id="GO:0006281">
    <property type="term" value="P:DNA repair"/>
    <property type="evidence" value="ECO:0007669"/>
    <property type="project" value="InterPro"/>
</dbReference>
<dbReference type="SUPFAM" id="SSF52540">
    <property type="entry name" value="P-loop containing nucleoside triphosphate hydrolases"/>
    <property type="match status" value="2"/>
</dbReference>
<reference evidence="3 4" key="1">
    <citation type="submission" date="2019-06" db="EMBL/GenBank/DDBJ databases">
        <title>Genomic insights into carbon and energy metabolism of Deferribacter autotrophicus revealed new metabolic traits in the phylum Deferribacteres.</title>
        <authorList>
            <person name="Slobodkin A.I."/>
            <person name="Slobodkina G.B."/>
            <person name="Allioux M."/>
            <person name="Alain K."/>
            <person name="Jebbar M."/>
            <person name="Shadrin V."/>
            <person name="Kublanov I.V."/>
            <person name="Toshchakov S.V."/>
            <person name="Bonch-Osmolovskaya E.A."/>
        </authorList>
    </citation>
    <scope>NUCLEOTIDE SEQUENCE [LARGE SCALE GENOMIC DNA]</scope>
    <source>
        <strain evidence="3 4">SL50</strain>
    </source>
</reference>
<feature type="domain" description="WYL" evidence="2">
    <location>
        <begin position="441"/>
        <end position="506"/>
    </location>
</feature>
<dbReference type="GO" id="GO:0003678">
    <property type="term" value="F:DNA helicase activity"/>
    <property type="evidence" value="ECO:0007669"/>
    <property type="project" value="InterPro"/>
</dbReference>
<gene>
    <name evidence="3" type="ORF">FHQ18_05045</name>
</gene>
<evidence type="ECO:0000313" key="4">
    <source>
        <dbReference type="Proteomes" id="UP000322876"/>
    </source>
</evidence>
<dbReference type="CDD" id="cd18809">
    <property type="entry name" value="SF1_C_RecD"/>
    <property type="match status" value="1"/>
</dbReference>
<protein>
    <submittedName>
        <fullName evidence="3">WYL domain-containing protein</fullName>
    </submittedName>
</protein>
<evidence type="ECO:0000259" key="1">
    <source>
        <dbReference type="Pfam" id="PF05970"/>
    </source>
</evidence>
<feature type="domain" description="DNA helicase Pif1-like DEAD-box helicase" evidence="1">
    <location>
        <begin position="10"/>
        <end position="204"/>
    </location>
</feature>
<dbReference type="InterPro" id="IPR010285">
    <property type="entry name" value="DNA_helicase_pif1-like_DEAD"/>
</dbReference>
<dbReference type="Proteomes" id="UP000322876">
    <property type="component" value="Unassembled WGS sequence"/>
</dbReference>
<dbReference type="InterPro" id="IPR051055">
    <property type="entry name" value="PIF1_helicase"/>
</dbReference>
<evidence type="ECO:0000313" key="3">
    <source>
        <dbReference type="EMBL" id="KAA0258525.1"/>
    </source>
</evidence>